<dbReference type="GO" id="GO:0008955">
    <property type="term" value="F:peptidoglycan glycosyltransferase activity"/>
    <property type="evidence" value="ECO:0007669"/>
    <property type="project" value="UniProtKB-UniRule"/>
</dbReference>
<comment type="pathway">
    <text evidence="11">Cell wall biogenesis; peptidoglycan biosynthesis.</text>
</comment>
<evidence type="ECO:0000256" key="3">
    <source>
        <dbReference type="ARBA" id="ARBA00022676"/>
    </source>
</evidence>
<evidence type="ECO:0000256" key="5">
    <source>
        <dbReference type="ARBA" id="ARBA00022692"/>
    </source>
</evidence>
<keyword evidence="6 11" id="KW-0133">Cell shape</keyword>
<sequence length="259" mass="28900">MADDDATRVRKKVKAPRSKGKVGQAADSFSGAWRYWIRWVIRKLFLILFAGVAVSLLLVVLLRFANPYLTYYYVAERMRLGEVAREWTPIEHFSPEVAQAFVAAEDANFCTHFGFDIEGIKAALADDGRLRGGSTISQQVAKNVFLWHGRTWVRKGVEAWFTVLIELFWPKKRIVEVYLNIAETDEGVFGAAAGGRHYFGVTPDKLSLLQAARIAAVLPSPKKRSASQPTSFVKKRTRQIMAGARTIAADGRADCFNSG</sequence>
<comment type="subcellular location">
    <subcellularLocation>
        <location evidence="11">Cell inner membrane</location>
        <topology evidence="11">Single-pass membrane protein</topology>
    </subcellularLocation>
</comment>
<dbReference type="GO" id="GO:0005886">
    <property type="term" value="C:plasma membrane"/>
    <property type="evidence" value="ECO:0007669"/>
    <property type="project" value="UniProtKB-SubCell"/>
</dbReference>
<dbReference type="InterPro" id="IPR001264">
    <property type="entry name" value="Glyco_trans_51"/>
</dbReference>
<name>A0A916QXI5_9RHOB</name>
<dbReference type="Gene3D" id="1.10.3810.10">
    <property type="entry name" value="Biosynthetic peptidoglycan transglycosylase-like"/>
    <property type="match status" value="1"/>
</dbReference>
<dbReference type="PANTHER" id="PTHR30400:SF0">
    <property type="entry name" value="BIOSYNTHETIC PEPTIDOGLYCAN TRANSGLYCOSYLASE"/>
    <property type="match status" value="1"/>
</dbReference>
<evidence type="ECO:0000256" key="11">
    <source>
        <dbReference type="HAMAP-Rule" id="MF_00766"/>
    </source>
</evidence>
<dbReference type="SUPFAM" id="SSF53955">
    <property type="entry name" value="Lysozyme-like"/>
    <property type="match status" value="1"/>
</dbReference>
<dbReference type="GO" id="GO:0009274">
    <property type="term" value="C:peptidoglycan-based cell wall"/>
    <property type="evidence" value="ECO:0007669"/>
    <property type="project" value="InterPro"/>
</dbReference>
<keyword evidence="2 11" id="KW-0997">Cell inner membrane</keyword>
<keyword evidence="9 11" id="KW-0472">Membrane</keyword>
<keyword evidence="4 11" id="KW-0808">Transferase</keyword>
<keyword evidence="1 11" id="KW-1003">Cell membrane</keyword>
<evidence type="ECO:0000256" key="4">
    <source>
        <dbReference type="ARBA" id="ARBA00022679"/>
    </source>
</evidence>
<dbReference type="GO" id="GO:0008360">
    <property type="term" value="P:regulation of cell shape"/>
    <property type="evidence" value="ECO:0007669"/>
    <property type="project" value="UniProtKB-KW"/>
</dbReference>
<keyword evidence="7 11" id="KW-0573">Peptidoglycan synthesis</keyword>
<evidence type="ECO:0000256" key="10">
    <source>
        <dbReference type="ARBA" id="ARBA00023316"/>
    </source>
</evidence>
<dbReference type="EMBL" id="BMKA01000002">
    <property type="protein sequence ID" value="GGA19123.1"/>
    <property type="molecule type" value="Genomic_DNA"/>
</dbReference>
<dbReference type="GO" id="GO:0016763">
    <property type="term" value="F:pentosyltransferase activity"/>
    <property type="evidence" value="ECO:0007669"/>
    <property type="project" value="InterPro"/>
</dbReference>
<comment type="function">
    <text evidence="11">Peptidoglycan polymerase that catalyzes glycan chain elongation from lipid-linked precursors.</text>
</comment>
<dbReference type="RefSeq" id="WP_188674103.1">
    <property type="nucleotide sequence ID" value="NZ_BMKA01000002.1"/>
</dbReference>
<organism evidence="13 14">
    <name type="scientific">Neptunicoccus cionae</name>
    <dbReference type="NCBI Taxonomy" id="2035344"/>
    <lineage>
        <taxon>Bacteria</taxon>
        <taxon>Pseudomonadati</taxon>
        <taxon>Pseudomonadota</taxon>
        <taxon>Alphaproteobacteria</taxon>
        <taxon>Rhodobacterales</taxon>
        <taxon>Paracoccaceae</taxon>
        <taxon>Neptunicoccus</taxon>
    </lineage>
</organism>
<keyword evidence="8 11" id="KW-1133">Transmembrane helix</keyword>
<comment type="catalytic activity">
    <reaction evidence="11">
        <text>[GlcNAc-(1-&gt;4)-Mur2Ac(oyl-L-Ala-gamma-D-Glu-L-Lys-D-Ala-D-Ala)](n)-di-trans,octa-cis-undecaprenyl diphosphate + beta-D-GlcNAc-(1-&gt;4)-Mur2Ac(oyl-L-Ala-gamma-D-Glu-L-Lys-D-Ala-D-Ala)-di-trans,octa-cis-undecaprenyl diphosphate = [GlcNAc-(1-&gt;4)-Mur2Ac(oyl-L-Ala-gamma-D-Glu-L-Lys-D-Ala-D-Ala)](n+1)-di-trans,octa-cis-undecaprenyl diphosphate + di-trans,octa-cis-undecaprenyl diphosphate + H(+)</text>
        <dbReference type="Rhea" id="RHEA:23708"/>
        <dbReference type="Rhea" id="RHEA-COMP:9602"/>
        <dbReference type="Rhea" id="RHEA-COMP:9603"/>
        <dbReference type="ChEBI" id="CHEBI:15378"/>
        <dbReference type="ChEBI" id="CHEBI:58405"/>
        <dbReference type="ChEBI" id="CHEBI:60033"/>
        <dbReference type="ChEBI" id="CHEBI:78435"/>
        <dbReference type="EC" id="2.4.99.28"/>
    </reaction>
</comment>
<keyword evidence="10 11" id="KW-0961">Cell wall biogenesis/degradation</keyword>
<keyword evidence="3 11" id="KW-0328">Glycosyltransferase</keyword>
<evidence type="ECO:0000256" key="6">
    <source>
        <dbReference type="ARBA" id="ARBA00022960"/>
    </source>
</evidence>
<feature type="transmembrane region" description="Helical" evidence="11">
    <location>
        <begin position="44"/>
        <end position="65"/>
    </location>
</feature>
<accession>A0A916QXI5</accession>
<feature type="domain" description="Glycosyl transferase family 51" evidence="12">
    <location>
        <begin position="82"/>
        <end position="242"/>
    </location>
</feature>
<dbReference type="Proteomes" id="UP000628017">
    <property type="component" value="Unassembled WGS sequence"/>
</dbReference>
<dbReference type="InterPro" id="IPR036950">
    <property type="entry name" value="PBP_transglycosylase"/>
</dbReference>
<dbReference type="AlphaFoldDB" id="A0A916QXI5"/>
<dbReference type="InterPro" id="IPR011812">
    <property type="entry name" value="Pep_trsgly"/>
</dbReference>
<protein>
    <recommendedName>
        <fullName evidence="11">Biosynthetic peptidoglycan transglycosylase</fullName>
        <ecNumber evidence="11">2.4.99.28</ecNumber>
    </recommendedName>
    <alternativeName>
        <fullName evidence="11">Glycan polymerase</fullName>
    </alternativeName>
    <alternativeName>
        <fullName evidence="11">Peptidoglycan glycosyltransferase MtgA</fullName>
        <shortName evidence="11">PGT</shortName>
    </alternativeName>
</protein>
<dbReference type="EC" id="2.4.99.28" evidence="11"/>
<evidence type="ECO:0000259" key="12">
    <source>
        <dbReference type="Pfam" id="PF00912"/>
    </source>
</evidence>
<evidence type="ECO:0000313" key="13">
    <source>
        <dbReference type="EMBL" id="GGA19123.1"/>
    </source>
</evidence>
<evidence type="ECO:0000256" key="9">
    <source>
        <dbReference type="ARBA" id="ARBA00023136"/>
    </source>
</evidence>
<dbReference type="NCBIfam" id="TIGR02070">
    <property type="entry name" value="mono_pep_trsgly"/>
    <property type="match status" value="1"/>
</dbReference>
<evidence type="ECO:0000256" key="8">
    <source>
        <dbReference type="ARBA" id="ARBA00022989"/>
    </source>
</evidence>
<keyword evidence="14" id="KW-1185">Reference proteome</keyword>
<evidence type="ECO:0000313" key="14">
    <source>
        <dbReference type="Proteomes" id="UP000628017"/>
    </source>
</evidence>
<dbReference type="HAMAP" id="MF_00766">
    <property type="entry name" value="PGT_MtgA"/>
    <property type="match status" value="1"/>
</dbReference>
<keyword evidence="5 11" id="KW-0812">Transmembrane</keyword>
<evidence type="ECO:0000256" key="7">
    <source>
        <dbReference type="ARBA" id="ARBA00022984"/>
    </source>
</evidence>
<dbReference type="InterPro" id="IPR023346">
    <property type="entry name" value="Lysozyme-like_dom_sf"/>
</dbReference>
<comment type="similarity">
    <text evidence="11">Belongs to the glycosyltransferase 51 family.</text>
</comment>
<comment type="caution">
    <text evidence="13">The sequence shown here is derived from an EMBL/GenBank/DDBJ whole genome shotgun (WGS) entry which is preliminary data.</text>
</comment>
<evidence type="ECO:0000256" key="2">
    <source>
        <dbReference type="ARBA" id="ARBA00022519"/>
    </source>
</evidence>
<dbReference type="PANTHER" id="PTHR30400">
    <property type="entry name" value="MONOFUNCTIONAL BIOSYNTHETIC PEPTIDOGLYCAN TRANSGLYCOSYLASE"/>
    <property type="match status" value="1"/>
</dbReference>
<evidence type="ECO:0000256" key="1">
    <source>
        <dbReference type="ARBA" id="ARBA00022475"/>
    </source>
</evidence>
<reference evidence="13" key="1">
    <citation type="journal article" date="2014" name="Int. J. Syst. Evol. Microbiol.">
        <title>Complete genome sequence of Corynebacterium casei LMG S-19264T (=DSM 44701T), isolated from a smear-ripened cheese.</title>
        <authorList>
            <consortium name="US DOE Joint Genome Institute (JGI-PGF)"/>
            <person name="Walter F."/>
            <person name="Albersmeier A."/>
            <person name="Kalinowski J."/>
            <person name="Ruckert C."/>
        </authorList>
    </citation>
    <scope>NUCLEOTIDE SEQUENCE</scope>
    <source>
        <strain evidence="13">CGMCC 1.15880</strain>
    </source>
</reference>
<dbReference type="GO" id="GO:0009252">
    <property type="term" value="P:peptidoglycan biosynthetic process"/>
    <property type="evidence" value="ECO:0007669"/>
    <property type="project" value="UniProtKB-UniRule"/>
</dbReference>
<proteinExistence type="inferred from homology"/>
<dbReference type="Pfam" id="PF00912">
    <property type="entry name" value="Transgly"/>
    <property type="match status" value="1"/>
</dbReference>
<reference evidence="13" key="2">
    <citation type="submission" date="2020-09" db="EMBL/GenBank/DDBJ databases">
        <authorList>
            <person name="Sun Q."/>
            <person name="Zhou Y."/>
        </authorList>
    </citation>
    <scope>NUCLEOTIDE SEQUENCE</scope>
    <source>
        <strain evidence="13">CGMCC 1.15880</strain>
    </source>
</reference>
<dbReference type="GO" id="GO:0071555">
    <property type="term" value="P:cell wall organization"/>
    <property type="evidence" value="ECO:0007669"/>
    <property type="project" value="UniProtKB-KW"/>
</dbReference>
<gene>
    <name evidence="11" type="primary">mtgA</name>
    <name evidence="13" type="ORF">GCM10011498_19910</name>
</gene>